<dbReference type="InterPro" id="IPR057376">
    <property type="entry name" value="PH_trem"/>
</dbReference>
<dbReference type="Pfam" id="PF25356">
    <property type="entry name" value="PH_trem"/>
    <property type="match status" value="1"/>
</dbReference>
<evidence type="ECO:0000259" key="2">
    <source>
        <dbReference type="Pfam" id="PF25356"/>
    </source>
</evidence>
<accession>A0A2H1CY76</accession>
<keyword evidence="4" id="KW-1185">Reference proteome</keyword>
<proteinExistence type="predicted"/>
<comment type="caution">
    <text evidence="3">The sequence shown here is derived from an EMBL/GenBank/DDBJ whole genome shotgun (WGS) entry which is preliminary data.</text>
</comment>
<name>A0A2H1CY76_FASHE</name>
<feature type="region of interest" description="Disordered" evidence="1">
    <location>
        <begin position="144"/>
        <end position="183"/>
    </location>
</feature>
<reference evidence="3" key="1">
    <citation type="submission" date="2019-03" db="EMBL/GenBank/DDBJ databases">
        <title>Improved annotation for the trematode Fasciola hepatica.</title>
        <authorList>
            <person name="Choi Y.-J."/>
            <person name="Martin J."/>
            <person name="Mitreva M."/>
        </authorList>
    </citation>
    <scope>NUCLEOTIDE SEQUENCE [LARGE SCALE GENOMIC DNA]</scope>
</reference>
<protein>
    <recommendedName>
        <fullName evidence="2">Trematode PH-like domain-containing protein</fullName>
    </recommendedName>
</protein>
<feature type="compositionally biased region" description="Low complexity" evidence="1">
    <location>
        <begin position="149"/>
        <end position="162"/>
    </location>
</feature>
<feature type="region of interest" description="Disordered" evidence="1">
    <location>
        <begin position="275"/>
        <end position="297"/>
    </location>
</feature>
<organism evidence="3 4">
    <name type="scientific">Fasciola hepatica</name>
    <name type="common">Liver fluke</name>
    <dbReference type="NCBI Taxonomy" id="6192"/>
    <lineage>
        <taxon>Eukaryota</taxon>
        <taxon>Metazoa</taxon>
        <taxon>Spiralia</taxon>
        <taxon>Lophotrochozoa</taxon>
        <taxon>Platyhelminthes</taxon>
        <taxon>Trematoda</taxon>
        <taxon>Digenea</taxon>
        <taxon>Plagiorchiida</taxon>
        <taxon>Echinostomata</taxon>
        <taxon>Echinostomatoidea</taxon>
        <taxon>Fasciolidae</taxon>
        <taxon>Fasciola</taxon>
    </lineage>
</organism>
<sequence>MNQDLAKPVEGPVDSKSGQVINKQIPIAQMGRTKVKNGGPFIEQMAQTELIKHVKKSQKFAPVLFLVDRMRFTKKRFHEYLPYRDIEHFYQPPNMTDTFMLYTKDKKGRKAYETYRCASPQDVETVKNLIYSAGSDKKKILGDARHSMSRSNSSYSSSTDSSEYFVERKSQSRMSRPRSSTYLPSYQSYSPTYYRRVDAQPSPMVVYRTRTSRAPSAEPRYETYQAPSARRTSTYAPVQQSYGNDDVTYIRSDNVNGPQIMDNGPVYMYMSRSRPAVNRSSWSSESPPVQTRTSYYR</sequence>
<gene>
    <name evidence="3" type="ORF">D915_000506</name>
</gene>
<feature type="region of interest" description="Disordered" evidence="1">
    <location>
        <begin position="210"/>
        <end position="236"/>
    </location>
</feature>
<dbReference type="AlphaFoldDB" id="A0A2H1CY76"/>
<dbReference type="EMBL" id="JXXN02000098">
    <property type="protein sequence ID" value="THD28673.1"/>
    <property type="molecule type" value="Genomic_DNA"/>
</dbReference>
<feature type="compositionally biased region" description="Polar residues" evidence="1">
    <location>
        <begin position="278"/>
        <end position="297"/>
    </location>
</feature>
<evidence type="ECO:0000313" key="4">
    <source>
        <dbReference type="Proteomes" id="UP000230066"/>
    </source>
</evidence>
<feature type="compositionally biased region" description="Polar residues" evidence="1">
    <location>
        <begin position="172"/>
        <end position="183"/>
    </location>
</feature>
<feature type="domain" description="Trematode PH-like" evidence="2">
    <location>
        <begin position="18"/>
        <end position="139"/>
    </location>
</feature>
<dbReference type="Proteomes" id="UP000230066">
    <property type="component" value="Unassembled WGS sequence"/>
</dbReference>
<evidence type="ECO:0000313" key="3">
    <source>
        <dbReference type="EMBL" id="THD28673.1"/>
    </source>
</evidence>
<evidence type="ECO:0000256" key="1">
    <source>
        <dbReference type="SAM" id="MobiDB-lite"/>
    </source>
</evidence>